<evidence type="ECO:0000313" key="12">
    <source>
        <dbReference type="Proteomes" id="UP000002035"/>
    </source>
</evidence>
<evidence type="ECO:0000256" key="8">
    <source>
        <dbReference type="PROSITE-ProRule" id="PRU00042"/>
    </source>
</evidence>
<feature type="region of interest" description="Disordered" evidence="9">
    <location>
        <begin position="176"/>
        <end position="202"/>
    </location>
</feature>
<evidence type="ECO:0000256" key="3">
    <source>
        <dbReference type="ARBA" id="ARBA00022771"/>
    </source>
</evidence>
<feature type="compositionally biased region" description="Polar residues" evidence="9">
    <location>
        <begin position="694"/>
        <end position="709"/>
    </location>
</feature>
<gene>
    <name evidence="11" type="ORF">MCYG_07698</name>
</gene>
<dbReference type="GO" id="GO:0006357">
    <property type="term" value="P:regulation of transcription by RNA polymerase II"/>
    <property type="evidence" value="ECO:0007669"/>
    <property type="project" value="TreeGrafter"/>
</dbReference>
<dbReference type="OrthoDB" id="6077919at2759"/>
<evidence type="ECO:0000256" key="1">
    <source>
        <dbReference type="ARBA" id="ARBA00004123"/>
    </source>
</evidence>
<dbReference type="eggNOG" id="ENOG502S2SN">
    <property type="taxonomic scope" value="Eukaryota"/>
</dbReference>
<evidence type="ECO:0000256" key="6">
    <source>
        <dbReference type="ARBA" id="ARBA00023163"/>
    </source>
</evidence>
<feature type="region of interest" description="Disordered" evidence="9">
    <location>
        <begin position="218"/>
        <end position="244"/>
    </location>
</feature>
<accession>C5FX39</accession>
<dbReference type="GO" id="GO:0005634">
    <property type="term" value="C:nucleus"/>
    <property type="evidence" value="ECO:0007669"/>
    <property type="project" value="UniProtKB-SubCell"/>
</dbReference>
<feature type="compositionally biased region" description="Low complexity" evidence="9">
    <location>
        <begin position="718"/>
        <end position="730"/>
    </location>
</feature>
<evidence type="ECO:0000256" key="7">
    <source>
        <dbReference type="ARBA" id="ARBA00023242"/>
    </source>
</evidence>
<feature type="compositionally biased region" description="Low complexity" evidence="9">
    <location>
        <begin position="30"/>
        <end position="39"/>
    </location>
</feature>
<feature type="compositionally biased region" description="Polar residues" evidence="9">
    <location>
        <begin position="766"/>
        <end position="780"/>
    </location>
</feature>
<dbReference type="Proteomes" id="UP000002035">
    <property type="component" value="Unassembled WGS sequence"/>
</dbReference>
<dbReference type="EMBL" id="DS995707">
    <property type="protein sequence ID" value="EEQ34879.1"/>
    <property type="molecule type" value="Genomic_DNA"/>
</dbReference>
<keyword evidence="3 8" id="KW-0863">Zinc-finger</keyword>
<dbReference type="PANTHER" id="PTHR46179">
    <property type="entry name" value="ZINC FINGER PROTEIN"/>
    <property type="match status" value="1"/>
</dbReference>
<reference evidence="12" key="1">
    <citation type="journal article" date="2012" name="MBio">
        <title>Comparative genome analysis of Trichophyton rubrum and related dermatophytes reveals candidate genes involved in infection.</title>
        <authorList>
            <person name="Martinez D.A."/>
            <person name="Oliver B.G."/>
            <person name="Graeser Y."/>
            <person name="Goldberg J.M."/>
            <person name="Li W."/>
            <person name="Martinez-Rossi N.M."/>
            <person name="Monod M."/>
            <person name="Shelest E."/>
            <person name="Barton R.C."/>
            <person name="Birch E."/>
            <person name="Brakhage A.A."/>
            <person name="Chen Z."/>
            <person name="Gurr S.J."/>
            <person name="Heiman D."/>
            <person name="Heitman J."/>
            <person name="Kosti I."/>
            <person name="Rossi A."/>
            <person name="Saif S."/>
            <person name="Samalova M."/>
            <person name="Saunders C.W."/>
            <person name="Shea T."/>
            <person name="Summerbell R.C."/>
            <person name="Xu J."/>
            <person name="Young S."/>
            <person name="Zeng Q."/>
            <person name="Birren B.W."/>
            <person name="Cuomo C.A."/>
            <person name="White T.C."/>
        </authorList>
    </citation>
    <scope>NUCLEOTIDE SEQUENCE [LARGE SCALE GENOMIC DNA]</scope>
    <source>
        <strain evidence="12">ATCC MYA-4605 / CBS 113480</strain>
    </source>
</reference>
<comment type="subcellular location">
    <subcellularLocation>
        <location evidence="1">Nucleus</location>
    </subcellularLocation>
</comment>
<dbReference type="VEuPathDB" id="FungiDB:MCYG_07698"/>
<keyword evidence="12" id="KW-1185">Reference proteome</keyword>
<dbReference type="OMA" id="ERFDHIY"/>
<evidence type="ECO:0000256" key="9">
    <source>
        <dbReference type="SAM" id="MobiDB-lite"/>
    </source>
</evidence>
<dbReference type="GeneID" id="9228039"/>
<evidence type="ECO:0000313" key="11">
    <source>
        <dbReference type="EMBL" id="EEQ34879.1"/>
    </source>
</evidence>
<evidence type="ECO:0000256" key="5">
    <source>
        <dbReference type="ARBA" id="ARBA00023015"/>
    </source>
</evidence>
<evidence type="ECO:0000256" key="4">
    <source>
        <dbReference type="ARBA" id="ARBA00022833"/>
    </source>
</evidence>
<evidence type="ECO:0000256" key="2">
    <source>
        <dbReference type="ARBA" id="ARBA00022723"/>
    </source>
</evidence>
<dbReference type="InterPro" id="IPR013087">
    <property type="entry name" value="Znf_C2H2_type"/>
</dbReference>
<organism evidence="11 12">
    <name type="scientific">Arthroderma otae (strain ATCC MYA-4605 / CBS 113480)</name>
    <name type="common">Microsporum canis</name>
    <dbReference type="NCBI Taxonomy" id="554155"/>
    <lineage>
        <taxon>Eukaryota</taxon>
        <taxon>Fungi</taxon>
        <taxon>Dikarya</taxon>
        <taxon>Ascomycota</taxon>
        <taxon>Pezizomycotina</taxon>
        <taxon>Eurotiomycetes</taxon>
        <taxon>Eurotiomycetidae</taxon>
        <taxon>Onygenales</taxon>
        <taxon>Arthrodermataceae</taxon>
        <taxon>Microsporum</taxon>
    </lineage>
</organism>
<feature type="region of interest" description="Disordered" evidence="9">
    <location>
        <begin position="685"/>
        <end position="780"/>
    </location>
</feature>
<feature type="compositionally biased region" description="Polar residues" evidence="9">
    <location>
        <begin position="176"/>
        <end position="188"/>
    </location>
</feature>
<dbReference type="HOGENOM" id="CLU_012733_0_0_1"/>
<sequence>MDFNDPRFLNSFPPPGLTIPPQEFPNVEGSQSQSQSQSQTEALQGIQQNGGSLISHPTYPLSVSIPDLETITQPATPLQLSACEGQSMYRQPLHNQTQPVSTDCPPGAPPAPPNYFTRQLNPYFGNYVTAADIEQQSRANGQQHQFQTPQTVYQYVGPIQDTELRTRSFSDSGYISKVSTSQSTNDPVRNTPKMPLTPQPNYFIAPPRPTYIPNTHYSRNPQPEASLLPTRPIRKPKPKKRRKKSKVFCTDCPWEGRCESEKRKHIQQKHTKPYGCHIGDCPRSFGSSSDLRRHRLSCHPTDRTPKFKCFASKACAESSKTFSRKDNFTTHLKTHKLSEEQISEQLVFSNKWLFNNVRRELGNVAGHQGTRQQPTSLLEGPAGTHPPQLQDTASLNAGPSFRPGPVGFNPPTTDPVLETTDGFDLTEGLGDSMESLMTGLITNSRDLNAVTTSLDPNPDLGLEGSLQNNSISSPNQRPPNLGLRQSEHSDEMERSLRDIETKFQQPSTTKSVVDKERYQCLRPGCNFSCKMPSILRKHVKRHSKPYGCTFNDCYRIFGSKADWKRHESARHTHLECWRCGDPDIADPSRNCARMFERKNSYKAHLKTHGVDDEVEVQHRLYTNNLGGDCQFRFWCGFCKVLIPVTTEAFDASIERFDHIYKEHFEKGEDISSWVLPDGHLTKGEAHRQALEKASVSTDSGTESTVSENGDGNLPLDDSQQSQLAATSSQQGGRRIRTFRASSRGTRSRVSRSPSANRKRRRVHSRPASQCPSTAMQDAATGSQLQDQFPVVQDTGATESQPQGQFPVGLASVPEADMFSFSDYINVDHQFDWPWPSLSPADLP</sequence>
<dbReference type="GO" id="GO:0008270">
    <property type="term" value="F:zinc ion binding"/>
    <property type="evidence" value="ECO:0007669"/>
    <property type="project" value="UniProtKB-KW"/>
</dbReference>
<feature type="domain" description="C2H2-type" evidence="10">
    <location>
        <begin position="274"/>
        <end position="304"/>
    </location>
</feature>
<feature type="region of interest" description="Disordered" evidence="9">
    <location>
        <begin position="1"/>
        <end position="57"/>
    </location>
</feature>
<feature type="compositionally biased region" description="Basic residues" evidence="9">
    <location>
        <begin position="232"/>
        <end position="244"/>
    </location>
</feature>
<feature type="compositionally biased region" description="Polar residues" evidence="9">
    <location>
        <begin position="387"/>
        <end position="397"/>
    </location>
</feature>
<feature type="compositionally biased region" description="Polar residues" evidence="9">
    <location>
        <begin position="465"/>
        <end position="475"/>
    </location>
</feature>
<dbReference type="AlphaFoldDB" id="C5FX39"/>
<feature type="region of interest" description="Disordered" evidence="9">
    <location>
        <begin position="364"/>
        <end position="406"/>
    </location>
</feature>
<dbReference type="SMART" id="SM00355">
    <property type="entry name" value="ZnF_C2H2"/>
    <property type="match status" value="6"/>
</dbReference>
<dbReference type="PANTHER" id="PTHR46179:SF13">
    <property type="entry name" value="C2H2-TYPE DOMAIN-CONTAINING PROTEIN"/>
    <property type="match status" value="1"/>
</dbReference>
<proteinExistence type="predicted"/>
<dbReference type="STRING" id="554155.C5FX39"/>
<keyword evidence="2" id="KW-0479">Metal-binding</keyword>
<dbReference type="InterPro" id="IPR051061">
    <property type="entry name" value="Zinc_finger_trans_reg"/>
</dbReference>
<keyword evidence="5" id="KW-0805">Transcription regulation</keyword>
<keyword evidence="6" id="KW-0804">Transcription</keyword>
<keyword evidence="7" id="KW-0539">Nucleus</keyword>
<feature type="region of interest" description="Disordered" evidence="9">
    <location>
        <begin position="452"/>
        <end position="492"/>
    </location>
</feature>
<dbReference type="PROSITE" id="PS50157">
    <property type="entry name" value="ZINC_FINGER_C2H2_2"/>
    <property type="match status" value="2"/>
</dbReference>
<dbReference type="Gene3D" id="3.30.160.60">
    <property type="entry name" value="Classic Zinc Finger"/>
    <property type="match status" value="2"/>
</dbReference>
<protein>
    <recommendedName>
        <fullName evidence="10">C2H2-type domain-containing protein</fullName>
    </recommendedName>
</protein>
<evidence type="ECO:0000259" key="10">
    <source>
        <dbReference type="PROSITE" id="PS50157"/>
    </source>
</evidence>
<keyword evidence="4" id="KW-0862">Zinc</keyword>
<feature type="domain" description="C2H2-type" evidence="10">
    <location>
        <begin position="313"/>
        <end position="340"/>
    </location>
</feature>
<feature type="compositionally biased region" description="Polar residues" evidence="9">
    <location>
        <begin position="40"/>
        <end position="52"/>
    </location>
</feature>
<name>C5FX39_ARTOC</name>
<dbReference type="RefSeq" id="XP_002843915.1">
    <property type="nucleotide sequence ID" value="XM_002843869.1"/>
</dbReference>
<dbReference type="PROSITE" id="PS00028">
    <property type="entry name" value="ZINC_FINGER_C2H2_1"/>
    <property type="match status" value="3"/>
</dbReference>